<name>A0A064CSW7_9MYCO</name>
<dbReference type="PANTHER" id="PTHR36844:SF1">
    <property type="entry name" value="PROTEASE PRSW"/>
    <property type="match status" value="1"/>
</dbReference>
<evidence type="ECO:0000313" key="2">
    <source>
        <dbReference type="EMBL" id="KDF01908.1"/>
    </source>
</evidence>
<dbReference type="EMBL" id="JALN02000001">
    <property type="protein sequence ID" value="KDF01908.1"/>
    <property type="molecule type" value="Genomic_DNA"/>
</dbReference>
<dbReference type="PANTHER" id="PTHR36844">
    <property type="entry name" value="PROTEASE PRSW"/>
    <property type="match status" value="1"/>
</dbReference>
<feature type="transmembrane region" description="Helical" evidence="1">
    <location>
        <begin position="60"/>
        <end position="78"/>
    </location>
</feature>
<evidence type="ECO:0000256" key="1">
    <source>
        <dbReference type="SAM" id="Phobius"/>
    </source>
</evidence>
<dbReference type="GO" id="GO:0008233">
    <property type="term" value="F:peptidase activity"/>
    <property type="evidence" value="ECO:0007669"/>
    <property type="project" value="InterPro"/>
</dbReference>
<keyword evidence="1" id="KW-0472">Membrane</keyword>
<reference evidence="2" key="1">
    <citation type="submission" date="2014-05" db="EMBL/GenBank/DDBJ databases">
        <title>Genome sequence of Mycobacterium aromaticivorans strain JS19b1T (= DSM 45407T).</title>
        <authorList>
            <person name="Kwak Y."/>
            <person name="Park G.-S."/>
            <person name="Li Q.X."/>
            <person name="Lee S.-E."/>
            <person name="Shin J.-H."/>
        </authorList>
    </citation>
    <scope>NUCLEOTIDE SEQUENCE [LARGE SCALE GENOMIC DNA]</scope>
    <source>
        <strain evidence="2">JS19b1</strain>
    </source>
</reference>
<feature type="transmembrane region" description="Helical" evidence="1">
    <location>
        <begin position="204"/>
        <end position="222"/>
    </location>
</feature>
<feature type="transmembrane region" description="Helical" evidence="1">
    <location>
        <begin position="227"/>
        <end position="248"/>
    </location>
</feature>
<keyword evidence="1" id="KW-0812">Transmembrane</keyword>
<feature type="transmembrane region" description="Helical" evidence="1">
    <location>
        <begin position="164"/>
        <end position="184"/>
    </location>
</feature>
<feature type="transmembrane region" description="Helical" evidence="1">
    <location>
        <begin position="34"/>
        <end position="54"/>
    </location>
</feature>
<accession>A0A064CSW7</accession>
<dbReference type="Proteomes" id="UP000022835">
    <property type="component" value="Unassembled WGS sequence"/>
</dbReference>
<dbReference type="AlphaFoldDB" id="A0A064CSW7"/>
<dbReference type="InterPro" id="IPR026898">
    <property type="entry name" value="PrsW"/>
</dbReference>
<protein>
    <submittedName>
        <fullName evidence="2">Membrane protein</fullName>
    </submittedName>
</protein>
<feature type="transmembrane region" description="Helical" evidence="1">
    <location>
        <begin position="90"/>
        <end position="109"/>
    </location>
</feature>
<keyword evidence="1" id="KW-1133">Transmembrane helix</keyword>
<gene>
    <name evidence="2" type="ORF">Y900_023995</name>
</gene>
<feature type="transmembrane region" description="Helical" evidence="1">
    <location>
        <begin position="260"/>
        <end position="279"/>
    </location>
</feature>
<keyword evidence="3" id="KW-1185">Reference proteome</keyword>
<evidence type="ECO:0000313" key="3">
    <source>
        <dbReference type="Proteomes" id="UP000022835"/>
    </source>
</evidence>
<dbReference type="Pfam" id="PF13367">
    <property type="entry name" value="PrsW-protease"/>
    <property type="match status" value="1"/>
</dbReference>
<dbReference type="eggNOG" id="COG2339">
    <property type="taxonomic scope" value="Bacteria"/>
</dbReference>
<comment type="caution">
    <text evidence="2">The sequence shown here is derived from an EMBL/GenBank/DDBJ whole genome shotgun (WGS) entry which is preliminary data.</text>
</comment>
<proteinExistence type="predicted"/>
<sequence>MSPLWTPLVEYPAQVSYPFPPPLPRPVRKVGAPLAVIIILGTVAGLILTLLTAVNPAGTVIGFILATTATTLVVLSYLWLDRWEPEPPRLLVFAFVWGASVAVVVSVGLEVVFDAAVNTGGSDSSPFTIAVGAPLIEEAAKGAFLLLMMTGVRRAELNSLTDCLVYAGMTAIGFAWLENIFYIADGGSLGDSLLTAGLRLVMGPFAHPLFTTFTAIGVHFALQQRNWFAKAGCVTLGYLAAVVMHGLWNGSSLAGPGAYFGLYVVWMMPMFFLAVMLAVRSRRGEQRVVAEKLPGMVAAGLLTPAEAGWLGSIRTRKEAVAAATRFGGRPAGRGVKKFAVQVVELAFVRDRIDRGFGDARVFALLQLEVDGVVAARAAAGPVLHWLSPQPFSAGS</sequence>
<organism evidence="2 3">
    <name type="scientific">Mycolicibacterium aromaticivorans JS19b1 = JCM 16368</name>
    <dbReference type="NCBI Taxonomy" id="1440774"/>
    <lineage>
        <taxon>Bacteria</taxon>
        <taxon>Bacillati</taxon>
        <taxon>Actinomycetota</taxon>
        <taxon>Actinomycetes</taxon>
        <taxon>Mycobacteriales</taxon>
        <taxon>Mycobacteriaceae</taxon>
        <taxon>Mycolicibacterium</taxon>
    </lineage>
</organism>
<dbReference type="STRING" id="1440774.Y900_023995"/>